<accession>A0A1R2BP02</accession>
<keyword evidence="2" id="KW-1185">Reference proteome</keyword>
<organism evidence="1 2">
    <name type="scientific">Stentor coeruleus</name>
    <dbReference type="NCBI Taxonomy" id="5963"/>
    <lineage>
        <taxon>Eukaryota</taxon>
        <taxon>Sar</taxon>
        <taxon>Alveolata</taxon>
        <taxon>Ciliophora</taxon>
        <taxon>Postciliodesmatophora</taxon>
        <taxon>Heterotrichea</taxon>
        <taxon>Heterotrichida</taxon>
        <taxon>Stentoridae</taxon>
        <taxon>Stentor</taxon>
    </lineage>
</organism>
<proteinExistence type="predicted"/>
<evidence type="ECO:0000313" key="2">
    <source>
        <dbReference type="Proteomes" id="UP000187209"/>
    </source>
</evidence>
<dbReference type="AlphaFoldDB" id="A0A1R2BP02"/>
<comment type="caution">
    <text evidence="1">The sequence shown here is derived from an EMBL/GenBank/DDBJ whole genome shotgun (WGS) entry which is preliminary data.</text>
</comment>
<dbReference type="EMBL" id="MPUH01000518">
    <property type="protein sequence ID" value="OMJ78496.1"/>
    <property type="molecule type" value="Genomic_DNA"/>
</dbReference>
<name>A0A1R2BP02_9CILI</name>
<evidence type="ECO:0000313" key="1">
    <source>
        <dbReference type="EMBL" id="OMJ78496.1"/>
    </source>
</evidence>
<reference evidence="1 2" key="1">
    <citation type="submission" date="2016-11" db="EMBL/GenBank/DDBJ databases">
        <title>The macronuclear genome of Stentor coeruleus: a giant cell with tiny introns.</title>
        <authorList>
            <person name="Slabodnick M."/>
            <person name="Ruby J.G."/>
            <person name="Reiff S.B."/>
            <person name="Swart E.C."/>
            <person name="Gosai S."/>
            <person name="Prabakaran S."/>
            <person name="Witkowska E."/>
            <person name="Larue G.E."/>
            <person name="Fisher S."/>
            <person name="Freeman R.M."/>
            <person name="Gunawardena J."/>
            <person name="Chu W."/>
            <person name="Stover N.A."/>
            <person name="Gregory B.D."/>
            <person name="Nowacki M."/>
            <person name="Derisi J."/>
            <person name="Roy S.W."/>
            <person name="Marshall W.F."/>
            <person name="Sood P."/>
        </authorList>
    </citation>
    <scope>NUCLEOTIDE SEQUENCE [LARGE SCALE GENOMIC DNA]</scope>
    <source>
        <strain evidence="1">WM001</strain>
    </source>
</reference>
<protein>
    <submittedName>
        <fullName evidence="1">Uncharacterized protein</fullName>
    </submittedName>
</protein>
<sequence>MTTNEPVYTVIDEFKESLLDFTRTLKAVKAQHSLKNHHAKFKNHLRKKLSETHEKKCSQIINPACQETFTVRNFELLPLIYSYYNTGLALKVPLTLCLSPKHNFLVKYKKTMNILKGKNILMKFFKSLKIIPGYPVCIFKSFENKNKFFMSLESVKVALKSENAEYGYYQEFIKPTGGKASIMISHAKNSCYSKNYLVHNNDFIPKSSEIVEDWDLLQISPTPNENLPQYLKEELDRIKKIRVSRSNIERQSSVSSMLRLERLYFSKNTNSTLKHLQSKKTFESNAVNYENLFIVNPKNVKCLSPYEIKIPIQEVEVMNQTLFSFLSHEYKKKYKKDLEELHIIYIKDQDRGWYFVKIDSLKFYQQKKPKAINKSVIIKSRITPASELEEIHLPSQTTTSQSIESSFSTSIINNPKIRIRQFSTIKAKSCFQPSSSETNLLGQKKIKLIIDRAALKYDILTKASKMCSEDMMKFEKKYGSPSIWAPTAVKIHKNLVKSPLQPLFVGFNREKLKNYETSIERLLCCKIDMQYKREMHLFHKGFKISNLDYDLYREIFTRCIRKVVKDQSDFEMIMINFDSLREFIVEID</sequence>
<gene>
    <name evidence="1" type="ORF">SteCoe_21649</name>
</gene>
<dbReference type="Proteomes" id="UP000187209">
    <property type="component" value="Unassembled WGS sequence"/>
</dbReference>